<protein>
    <recommendedName>
        <fullName evidence="7">Pentatricopeptide repeat-containing protein</fullName>
    </recommendedName>
</protein>
<proteinExistence type="inferred from homology"/>
<dbReference type="NCBIfam" id="TIGR00756">
    <property type="entry name" value="PPR"/>
    <property type="match status" value="12"/>
</dbReference>
<comment type="similarity">
    <text evidence="1">Belongs to the PPR family. PCMP-H subfamily.</text>
</comment>
<feature type="repeat" description="PPR" evidence="4">
    <location>
        <begin position="1303"/>
        <end position="1333"/>
    </location>
</feature>
<dbReference type="FunFam" id="1.25.40.10:FF:000212">
    <property type="entry name" value="Pentatricopeptide repeat-containing protein At2g03380, mitochondrial"/>
    <property type="match status" value="2"/>
</dbReference>
<evidence type="ECO:0000256" key="4">
    <source>
        <dbReference type="PROSITE-ProRule" id="PRU00708"/>
    </source>
</evidence>
<evidence type="ECO:0000256" key="1">
    <source>
        <dbReference type="ARBA" id="ARBA00006643"/>
    </source>
</evidence>
<feature type="repeat" description="PPR" evidence="4">
    <location>
        <begin position="395"/>
        <end position="425"/>
    </location>
</feature>
<gene>
    <name evidence="5" type="ORF">G4B88_015085</name>
</gene>
<accession>A0A7J6EK40</accession>
<evidence type="ECO:0000313" key="5">
    <source>
        <dbReference type="EMBL" id="KAF4358734.1"/>
    </source>
</evidence>
<dbReference type="Pfam" id="PF13041">
    <property type="entry name" value="PPR_2"/>
    <property type="match status" value="4"/>
</dbReference>
<dbReference type="InterPro" id="IPR046960">
    <property type="entry name" value="PPR_At4g14850-like_plant"/>
</dbReference>
<dbReference type="EMBL" id="JAATIQ010000376">
    <property type="protein sequence ID" value="KAF4358734.1"/>
    <property type="molecule type" value="Genomic_DNA"/>
</dbReference>
<name>A0A7J6EK40_CANSA</name>
<evidence type="ECO:0000256" key="3">
    <source>
        <dbReference type="ARBA" id="ARBA00061659"/>
    </source>
</evidence>
<dbReference type="InterPro" id="IPR002885">
    <property type="entry name" value="PPR_rpt"/>
</dbReference>
<keyword evidence="2" id="KW-0677">Repeat</keyword>
<dbReference type="InterPro" id="IPR011990">
    <property type="entry name" value="TPR-like_helical_dom_sf"/>
</dbReference>
<feature type="repeat" description="PPR" evidence="4">
    <location>
        <begin position="966"/>
        <end position="1000"/>
    </location>
</feature>
<dbReference type="Gene3D" id="1.25.40.10">
    <property type="entry name" value="Tetratricopeptide repeat domain"/>
    <property type="match status" value="8"/>
</dbReference>
<dbReference type="Pfam" id="PF20431">
    <property type="entry name" value="E_motif"/>
    <property type="match status" value="2"/>
</dbReference>
<sequence length="1411" mass="156049">MLFSCRPNSFPVFPYSTYISFLRWLSTGTPATGAPSIGLPQNRLNYLRMFFRLGMQFQNYQTNHYELALLSALRSCSSISNDFLGQQIHCRVLKSGLGFNNFITNSLISMYAKCGLIGHARSLFDSCSSLDTVSCNIMISGYVKSGHLDNARQLFEIMPEKDCISYTTMIMGLARFECWTEAIEAFKDMKSSGIFPSDLTMVNILSACSHIGGIWDCRMLHALLIKLQLLKFDFVSTNLLNFYGACSSVGEARILFEEMPEHDIVSWNAMLNGYTKAGLVDVAKQFFETIPTKDVVSWGTMIDSYLQLEILTEALTAFVAMLSTGLRANDVMVVDLVSACGQFTAFAEGLQLHGMIVKEGFDCYDFIQATIINFYSACGRVSLARLQFEIGLKNHLPSWSALIAGYIRNGMIYQARGLFDEMPEKDVFSWSAMISGYTQNEQPDEALELFHGMKDSGIEANEITMVSVLSAIASLGALGEGRLAHEYIHSNSIPLNDILMTAIVDMYAKCGSINTALDMFHQFRDKVSTVSLWNAIICGLAVHGQAELSLEIFSNLQGRHIKLNSITFIGVLSACCHSGLVEAGERHFKSMKNVYNIEPDIKHYGCMVDLLGRVGRLEAAEDLIKSMPMKADFVLWGTLLAACRTHGNIEIGERAADSIARLEPFHGASRVLLANLYADAGRYEEAFSVRRSMQVLGMMNSPGCSSLKLLPSTSKNVAAPDGTTASKSFPLLHHFTFRWFSTPTAIAPSEDYLPTFFRSTFNFNDTDYELALVSALKACSSISAVFQGQQIHSRVLKSGLGFNSFITNSLISMYAKCGFIADARSLFDSSPTLDTVSCNIMISGYVKSGHLDDARHVFDIMPHKGCISYTTMIMGLTRNDCRAEAIEVFKDMKSAGVVPNGVTMVSVLSACSHMGGIWDCRMIHALLIKLHLLGSVFVSTNLLNFYCACSSVGDARSLFDEMSEPNIVSWNVMLNGYSKAGLVDLARELFEKVPDKDVVSWGTMIDGFVQVERLSEALMMCRAMLRTGLRANDVMIVDLVSACGRFTAIYEGLVFHGMIVKEGLDCYDFIQATIINFYSACGRTSLARLQLEIGITDHVPSWNALVAGHIKNRKIDQARRLFDEMPKRDVFSWSAMISGYTQNEQPDLALELFHGMIDSGIQANEITMVSVLSAIASLGSLKEGRYAHDYIRSNSIPLNENLSAALVDMYAKCGSINTALEMFHQIRDRVSTVSPWNAIICGLAMHGHATLSLEIFLDLQRRNIKLSSITFIGVLSACCHAGLVEAGERHFKSMKNVYNIEPDIKHYGCMVDLLGRAGRLEEAEDLIKSMPMEADIVIWGTLLAACRTHKNVKIGEMAAENLARLEPSHGASRVLLSNLYADAGRWDEAFSVRKDIHILRMTRSPGYSGVV</sequence>
<comment type="caution">
    <text evidence="5">The sequence shown here is derived from an EMBL/GenBank/DDBJ whole genome shotgun (WGS) entry which is preliminary data.</text>
</comment>
<dbReference type="PANTHER" id="PTHR47926">
    <property type="entry name" value="PENTATRICOPEPTIDE REPEAT-CONTAINING PROTEIN"/>
    <property type="match status" value="1"/>
</dbReference>
<dbReference type="Pfam" id="PF01535">
    <property type="entry name" value="PPR"/>
    <property type="match status" value="16"/>
</dbReference>
<feature type="repeat" description="PPR" evidence="4">
    <location>
        <begin position="834"/>
        <end position="868"/>
    </location>
</feature>
<dbReference type="PANTHER" id="PTHR47926:SF407">
    <property type="entry name" value="(WILD MALAYSIAN BANANA) HYPOTHETICAL PROTEIN"/>
    <property type="match status" value="1"/>
</dbReference>
<dbReference type="PROSITE" id="PS51375">
    <property type="entry name" value="PPR"/>
    <property type="match status" value="9"/>
</dbReference>
<comment type="similarity">
    <text evidence="3">Belongs to the PPR family. PCMP-E subfamily.</text>
</comment>
<dbReference type="InterPro" id="IPR046848">
    <property type="entry name" value="E_motif"/>
</dbReference>
<feature type="repeat" description="PPR" evidence="4">
    <location>
        <begin position="1129"/>
        <end position="1163"/>
    </location>
</feature>
<dbReference type="FunFam" id="1.25.40.10:FF:000348">
    <property type="entry name" value="Pentatricopeptide repeat-containing protein chloroplastic"/>
    <property type="match status" value="1"/>
</dbReference>
<feature type="repeat" description="PPR" evidence="4">
    <location>
        <begin position="263"/>
        <end position="297"/>
    </location>
</feature>
<dbReference type="GO" id="GO:0003723">
    <property type="term" value="F:RNA binding"/>
    <property type="evidence" value="ECO:0007669"/>
    <property type="project" value="InterPro"/>
</dbReference>
<dbReference type="FunFam" id="1.25.40.10:FF:000333">
    <property type="entry name" value="Pentatricopeptide repeat-containing protein"/>
    <property type="match status" value="1"/>
</dbReference>
<evidence type="ECO:0000313" key="6">
    <source>
        <dbReference type="Proteomes" id="UP000583929"/>
    </source>
</evidence>
<evidence type="ECO:0000256" key="2">
    <source>
        <dbReference type="ARBA" id="ARBA00022737"/>
    </source>
</evidence>
<keyword evidence="6" id="KW-1185">Reference proteome</keyword>
<evidence type="ECO:0008006" key="7">
    <source>
        <dbReference type="Google" id="ProtNLM"/>
    </source>
</evidence>
<reference evidence="5 6" key="1">
    <citation type="journal article" date="2020" name="bioRxiv">
        <title>Sequence and annotation of 42 cannabis genomes reveals extensive copy number variation in cannabinoid synthesis and pathogen resistance genes.</title>
        <authorList>
            <person name="Mckernan K.J."/>
            <person name="Helbert Y."/>
            <person name="Kane L.T."/>
            <person name="Ebling H."/>
            <person name="Zhang L."/>
            <person name="Liu B."/>
            <person name="Eaton Z."/>
            <person name="Mclaughlin S."/>
            <person name="Kingan S."/>
            <person name="Baybayan P."/>
            <person name="Concepcion G."/>
            <person name="Jordan M."/>
            <person name="Riva A."/>
            <person name="Barbazuk W."/>
            <person name="Harkins T."/>
        </authorList>
    </citation>
    <scope>NUCLEOTIDE SEQUENCE [LARGE SCALE GENOMIC DNA]</scope>
    <source>
        <strain evidence="6">cv. Jamaican Lion 4</strain>
        <tissue evidence="5">Leaf</tissue>
    </source>
</reference>
<dbReference type="GO" id="GO:0009451">
    <property type="term" value="P:RNA modification"/>
    <property type="evidence" value="ECO:0007669"/>
    <property type="project" value="InterPro"/>
</dbReference>
<feature type="repeat" description="PPR" evidence="4">
    <location>
        <begin position="131"/>
        <end position="165"/>
    </location>
</feature>
<organism evidence="5 6">
    <name type="scientific">Cannabis sativa</name>
    <name type="common">Hemp</name>
    <name type="synonym">Marijuana</name>
    <dbReference type="NCBI Taxonomy" id="3483"/>
    <lineage>
        <taxon>Eukaryota</taxon>
        <taxon>Viridiplantae</taxon>
        <taxon>Streptophyta</taxon>
        <taxon>Embryophyta</taxon>
        <taxon>Tracheophyta</taxon>
        <taxon>Spermatophyta</taxon>
        <taxon>Magnoliopsida</taxon>
        <taxon>eudicotyledons</taxon>
        <taxon>Gunneridae</taxon>
        <taxon>Pentapetalae</taxon>
        <taxon>rosids</taxon>
        <taxon>fabids</taxon>
        <taxon>Rosales</taxon>
        <taxon>Cannabaceae</taxon>
        <taxon>Cannabis</taxon>
    </lineage>
</organism>
<dbReference type="FunFam" id="1.25.40.10:FF:000442">
    <property type="entry name" value="Pentatricopeptide repeat-containing protein At3g49710"/>
    <property type="match status" value="2"/>
</dbReference>
<feature type="repeat" description="PPR" evidence="4">
    <location>
        <begin position="426"/>
        <end position="460"/>
    </location>
</feature>
<dbReference type="Proteomes" id="UP000583929">
    <property type="component" value="Unassembled WGS sequence"/>
</dbReference>
<feature type="repeat" description="PPR" evidence="4">
    <location>
        <begin position="1098"/>
        <end position="1128"/>
    </location>
</feature>